<dbReference type="Gene3D" id="3.30.70.270">
    <property type="match status" value="2"/>
</dbReference>
<evidence type="ECO:0000313" key="9">
    <source>
        <dbReference type="EMBL" id="GEU45568.1"/>
    </source>
</evidence>
<dbReference type="Pfam" id="PF03732">
    <property type="entry name" value="Retrotrans_gag"/>
    <property type="match status" value="1"/>
</dbReference>
<evidence type="ECO:0000259" key="8">
    <source>
        <dbReference type="PROSITE" id="PS50878"/>
    </source>
</evidence>
<dbReference type="InterPro" id="IPR041588">
    <property type="entry name" value="Integrase_H2C2"/>
</dbReference>
<dbReference type="Pfam" id="PF00078">
    <property type="entry name" value="RVT_1"/>
    <property type="match status" value="1"/>
</dbReference>
<dbReference type="CDD" id="cd01647">
    <property type="entry name" value="RT_LTR"/>
    <property type="match status" value="1"/>
</dbReference>
<dbReference type="SUPFAM" id="SSF53098">
    <property type="entry name" value="Ribonuclease H-like"/>
    <property type="match status" value="1"/>
</dbReference>
<evidence type="ECO:0000256" key="6">
    <source>
        <dbReference type="ARBA" id="ARBA00022918"/>
    </source>
</evidence>
<dbReference type="InterPro" id="IPR043502">
    <property type="entry name" value="DNA/RNA_pol_sf"/>
</dbReference>
<evidence type="ECO:0000256" key="7">
    <source>
        <dbReference type="SAM" id="MobiDB-lite"/>
    </source>
</evidence>
<evidence type="ECO:0000256" key="4">
    <source>
        <dbReference type="ARBA" id="ARBA00022759"/>
    </source>
</evidence>
<feature type="compositionally biased region" description="Low complexity" evidence="7">
    <location>
        <begin position="298"/>
        <end position="313"/>
    </location>
</feature>
<accession>A0A6L2K833</accession>
<dbReference type="Gene3D" id="3.10.10.10">
    <property type="entry name" value="HIV Type 1 Reverse Transcriptase, subunit A, domain 1"/>
    <property type="match status" value="1"/>
</dbReference>
<dbReference type="InterPro" id="IPR012337">
    <property type="entry name" value="RNaseH-like_sf"/>
</dbReference>
<feature type="region of interest" description="Disordered" evidence="7">
    <location>
        <begin position="294"/>
        <end position="313"/>
    </location>
</feature>
<dbReference type="InterPro" id="IPR043128">
    <property type="entry name" value="Rev_trsase/Diguanyl_cyclase"/>
</dbReference>
<dbReference type="InterPro" id="IPR005162">
    <property type="entry name" value="Retrotrans_gag_dom"/>
</dbReference>
<dbReference type="Pfam" id="PF17921">
    <property type="entry name" value="Integrase_H2C2"/>
    <property type="match status" value="1"/>
</dbReference>
<evidence type="ECO:0000256" key="2">
    <source>
        <dbReference type="ARBA" id="ARBA00022695"/>
    </source>
</evidence>
<dbReference type="SUPFAM" id="SSF56672">
    <property type="entry name" value="DNA/RNA polymerases"/>
    <property type="match status" value="1"/>
</dbReference>
<protein>
    <recommendedName>
        <fullName evidence="8">Reverse transcriptase domain-containing protein</fullName>
    </recommendedName>
</protein>
<keyword evidence="6" id="KW-0695">RNA-directed DNA polymerase</keyword>
<dbReference type="AlphaFoldDB" id="A0A6L2K833"/>
<keyword evidence="5" id="KW-0378">Hydrolase</keyword>
<reference evidence="9" key="1">
    <citation type="journal article" date="2019" name="Sci. Rep.">
        <title>Draft genome of Tanacetum cinerariifolium, the natural source of mosquito coil.</title>
        <authorList>
            <person name="Yamashiro T."/>
            <person name="Shiraishi A."/>
            <person name="Satake H."/>
            <person name="Nakayama K."/>
        </authorList>
    </citation>
    <scope>NUCLEOTIDE SEQUENCE</scope>
</reference>
<dbReference type="EMBL" id="BKCJ010002003">
    <property type="protein sequence ID" value="GEU45568.1"/>
    <property type="molecule type" value="Genomic_DNA"/>
</dbReference>
<dbReference type="PANTHER" id="PTHR24559">
    <property type="entry name" value="TRANSPOSON TY3-I GAG-POL POLYPROTEIN"/>
    <property type="match status" value="1"/>
</dbReference>
<proteinExistence type="predicted"/>
<dbReference type="GO" id="GO:0016787">
    <property type="term" value="F:hydrolase activity"/>
    <property type="evidence" value="ECO:0007669"/>
    <property type="project" value="UniProtKB-KW"/>
</dbReference>
<comment type="caution">
    <text evidence="9">The sequence shown here is derived from an EMBL/GenBank/DDBJ whole genome shotgun (WGS) entry which is preliminary data.</text>
</comment>
<dbReference type="InterPro" id="IPR053134">
    <property type="entry name" value="RNA-dir_DNA_polymerase"/>
</dbReference>
<evidence type="ECO:0000256" key="5">
    <source>
        <dbReference type="ARBA" id="ARBA00022801"/>
    </source>
</evidence>
<dbReference type="PANTHER" id="PTHR24559:SF427">
    <property type="entry name" value="RNA-DIRECTED DNA POLYMERASE"/>
    <property type="match status" value="1"/>
</dbReference>
<dbReference type="InterPro" id="IPR000477">
    <property type="entry name" value="RT_dom"/>
</dbReference>
<evidence type="ECO:0000256" key="3">
    <source>
        <dbReference type="ARBA" id="ARBA00022722"/>
    </source>
</evidence>
<keyword evidence="1" id="KW-0808">Transferase</keyword>
<keyword evidence="3" id="KW-0540">Nuclease</keyword>
<dbReference type="PROSITE" id="PS50878">
    <property type="entry name" value="RT_POL"/>
    <property type="match status" value="1"/>
</dbReference>
<dbReference type="Pfam" id="PF17917">
    <property type="entry name" value="RT_RNaseH"/>
    <property type="match status" value="1"/>
</dbReference>
<name>A0A6L2K833_TANCI</name>
<gene>
    <name evidence="9" type="ORF">Tci_017546</name>
</gene>
<dbReference type="Gene3D" id="3.30.420.10">
    <property type="entry name" value="Ribonuclease H-like superfamily/Ribonuclease H"/>
    <property type="match status" value="1"/>
</dbReference>
<dbReference type="GO" id="GO:0003676">
    <property type="term" value="F:nucleic acid binding"/>
    <property type="evidence" value="ECO:0007669"/>
    <property type="project" value="InterPro"/>
</dbReference>
<keyword evidence="4" id="KW-0255">Endonuclease</keyword>
<dbReference type="InterPro" id="IPR056924">
    <property type="entry name" value="SH3_Tf2-1"/>
</dbReference>
<sequence length="942" mass="108327">MFVIPVIEPNLAKRARISVFNLANYQDDPKSPPPSPPSPHQIAAYQKMLAETDPTKRERALISVPPYGTNIGENSVSVGATSQGETALTNMAPVRRSTINRNPPVNCSTNQNAPDINSGIDTQMLNQIIATRVAEALAAVVVTHATSTQEETNLRSNVFEKQTCTYKEFRAVMQGNFRDRVKFDSSTLLDGALTWWNVYVCFVTLEATHTIPWNDFKAMFIHKYCPRNEVKQMERELWNLKVKGDDLTSYNQCFQELILLCLDMVPTTDQILEQYIEGKPLNIKEIGENSGDKRKWSGNHYNNSNTNNPGNYNSNKCPKTERVFIARQGNFAGKLPYYGKCGRRHHIDACPPTCHNYGKARHKAKECQTLPRLAHQRGPRSQEHHALVVCYEKYIRIPYGNDVLIVQGEKSEVRSKSRLEVISSNKTQKYIEKGCLVFLIQVTGKEIVETPERRVENVPVVKDFPEVFPEDLPGLLRTHQVEFHIELIPGAAPVNRYPLPRIDDLFDQLQGSNVYSKIDLRSGYHQLRVREEDIPKKAFKTRYGHYEFQVMPFGLTNAPIVFMDLMNRVGKPYLDKFVIVYIDDILIYSRNEKEHAEHLKTILELLKKEKFSGIHLDPAKIEAVKNWASPTTPSEMRQFLGLAGYYRRFIEGFFKIAKPMTELTQKDKKTKVIAYASRQLKVHEKNYTTHDLELGAVAQQEAVKTENIEAEDIGRSDKMYHDMKRLYWWPNIKADIATYVSKCLTYAKVKAEHQKPSGLLVKSDLPEWKWEKTTMDFETNSTERPNALGNQLDLSTAYHPQTDGQCERTIQTLEDMPRAYAEVAEAQLTEPEIIHETMKKIIQIRNRMQERIGPVPYRLELPQELSRVHNVFHVFNLKKCLSNEALIIPLEEIQLNDKLNFMEKPVEIMDNEVKKLKQSRIPIVEVRWSTRRGRNLSNLGRL</sequence>
<feature type="domain" description="Reverse transcriptase" evidence="8">
    <location>
        <begin position="403"/>
        <end position="644"/>
    </location>
</feature>
<evidence type="ECO:0000256" key="1">
    <source>
        <dbReference type="ARBA" id="ARBA00022679"/>
    </source>
</evidence>
<organism evidence="9">
    <name type="scientific">Tanacetum cinerariifolium</name>
    <name type="common">Dalmatian daisy</name>
    <name type="synonym">Chrysanthemum cinerariifolium</name>
    <dbReference type="NCBI Taxonomy" id="118510"/>
    <lineage>
        <taxon>Eukaryota</taxon>
        <taxon>Viridiplantae</taxon>
        <taxon>Streptophyta</taxon>
        <taxon>Embryophyta</taxon>
        <taxon>Tracheophyta</taxon>
        <taxon>Spermatophyta</taxon>
        <taxon>Magnoliopsida</taxon>
        <taxon>eudicotyledons</taxon>
        <taxon>Gunneridae</taxon>
        <taxon>Pentapetalae</taxon>
        <taxon>asterids</taxon>
        <taxon>campanulids</taxon>
        <taxon>Asterales</taxon>
        <taxon>Asteraceae</taxon>
        <taxon>Asteroideae</taxon>
        <taxon>Anthemideae</taxon>
        <taxon>Anthemidinae</taxon>
        <taxon>Tanacetum</taxon>
    </lineage>
</organism>
<dbReference type="GO" id="GO:0004519">
    <property type="term" value="F:endonuclease activity"/>
    <property type="evidence" value="ECO:0007669"/>
    <property type="project" value="UniProtKB-KW"/>
</dbReference>
<dbReference type="InterPro" id="IPR036397">
    <property type="entry name" value="RNaseH_sf"/>
</dbReference>
<dbReference type="Pfam" id="PF24626">
    <property type="entry name" value="SH3_Tf2-1"/>
    <property type="match status" value="1"/>
</dbReference>
<keyword evidence="2" id="KW-0548">Nucleotidyltransferase</keyword>
<dbReference type="GO" id="GO:0003964">
    <property type="term" value="F:RNA-directed DNA polymerase activity"/>
    <property type="evidence" value="ECO:0007669"/>
    <property type="project" value="UniProtKB-KW"/>
</dbReference>
<dbReference type="InterPro" id="IPR041373">
    <property type="entry name" value="RT_RNaseH"/>
</dbReference>